<reference evidence="2 4" key="1">
    <citation type="submission" date="2015-07" db="EMBL/GenBank/DDBJ databases">
        <title>Fjat-14205 dsm 2895.</title>
        <authorList>
            <person name="Liu B."/>
            <person name="Wang J."/>
            <person name="Zhu Y."/>
            <person name="Liu G."/>
            <person name="Chen Q."/>
            <person name="Chen Z."/>
            <person name="Lan J."/>
            <person name="Che J."/>
            <person name="Ge C."/>
            <person name="Shi H."/>
            <person name="Pan Z."/>
            <person name="Liu X."/>
        </authorList>
    </citation>
    <scope>NUCLEOTIDE SEQUENCE [LARGE SCALE GENOMIC DNA]</scope>
    <source>
        <strain evidence="2 4">DSM 2895</strain>
    </source>
</reference>
<evidence type="ECO:0000313" key="3">
    <source>
        <dbReference type="EMBL" id="SDI53081.1"/>
    </source>
</evidence>
<dbReference type="PATRIC" id="fig|47500.8.peg.4245"/>
<feature type="transmembrane region" description="Helical" evidence="1">
    <location>
        <begin position="79"/>
        <end position="101"/>
    </location>
</feature>
<evidence type="ECO:0000256" key="1">
    <source>
        <dbReference type="SAM" id="Phobius"/>
    </source>
</evidence>
<dbReference type="Proteomes" id="UP000037269">
    <property type="component" value="Unassembled WGS sequence"/>
</dbReference>
<protein>
    <submittedName>
        <fullName evidence="2">Uncharacterized protein</fullName>
    </submittedName>
</protein>
<keyword evidence="4" id="KW-1185">Reference proteome</keyword>
<organism evidence="2 4">
    <name type="scientific">Aneurinibacillus migulanus</name>
    <name type="common">Bacillus migulanus</name>
    <dbReference type="NCBI Taxonomy" id="47500"/>
    <lineage>
        <taxon>Bacteria</taxon>
        <taxon>Bacillati</taxon>
        <taxon>Bacillota</taxon>
        <taxon>Bacilli</taxon>
        <taxon>Bacillales</taxon>
        <taxon>Paenibacillaceae</taxon>
        <taxon>Aneurinibacillus group</taxon>
        <taxon>Aneurinibacillus</taxon>
    </lineage>
</organism>
<keyword evidence="1" id="KW-0812">Transmembrane</keyword>
<evidence type="ECO:0000313" key="2">
    <source>
        <dbReference type="EMBL" id="KON99385.1"/>
    </source>
</evidence>
<sequence>MNDKHKENQYHENLRGTQEVLYNEEFKKSDAAYENAKGSNTTKGTQQGYTKEKKPAYYRVFCFYRKIINIVYMNKQEIFIFYPSLPGAFLTSKFALLFGLAGKLFS</sequence>
<keyword evidence="1" id="KW-1133">Transmembrane helix</keyword>
<gene>
    <name evidence="2" type="ORF">AF333_01315</name>
    <name evidence="3" type="ORF">SAMN04487909_10512</name>
</gene>
<evidence type="ECO:0000313" key="5">
    <source>
        <dbReference type="Proteomes" id="UP000182836"/>
    </source>
</evidence>
<dbReference type="EMBL" id="FNED01000005">
    <property type="protein sequence ID" value="SDI53081.1"/>
    <property type="molecule type" value="Genomic_DNA"/>
</dbReference>
<name>A0A0D1VWS3_ANEMI</name>
<evidence type="ECO:0000313" key="4">
    <source>
        <dbReference type="Proteomes" id="UP000037269"/>
    </source>
</evidence>
<dbReference type="Proteomes" id="UP000182836">
    <property type="component" value="Unassembled WGS sequence"/>
</dbReference>
<reference evidence="3 5" key="2">
    <citation type="submission" date="2016-10" db="EMBL/GenBank/DDBJ databases">
        <authorList>
            <person name="de Groot N.N."/>
        </authorList>
    </citation>
    <scope>NUCLEOTIDE SEQUENCE [LARGE SCALE GENOMIC DNA]</scope>
    <source>
        <strain evidence="3 5">DSM 2895</strain>
    </source>
</reference>
<keyword evidence="1" id="KW-0472">Membrane</keyword>
<accession>A0A0D1VWS3</accession>
<dbReference type="EMBL" id="LGUG01000002">
    <property type="protein sequence ID" value="KON99385.1"/>
    <property type="molecule type" value="Genomic_DNA"/>
</dbReference>
<proteinExistence type="predicted"/>
<dbReference type="AlphaFoldDB" id="A0A0D1VWS3"/>